<feature type="compositionally biased region" description="Basic and acidic residues" evidence="1">
    <location>
        <begin position="366"/>
        <end position="391"/>
    </location>
</feature>
<dbReference type="EMBL" id="CAVP010059124">
    <property type="protein sequence ID" value="CDL95567.1"/>
    <property type="molecule type" value="Genomic_DNA"/>
</dbReference>
<evidence type="ECO:0000313" key="2">
    <source>
        <dbReference type="EMBL" id="CDL95567.1"/>
    </source>
</evidence>
<gene>
    <name evidence="2" type="ORF">HCOI_01512800</name>
</gene>
<feature type="compositionally biased region" description="Basic and acidic residues" evidence="1">
    <location>
        <begin position="40"/>
        <end position="50"/>
    </location>
</feature>
<protein>
    <submittedName>
        <fullName evidence="2">Dvir\GJ11255-PA</fullName>
    </submittedName>
</protein>
<reference evidence="2" key="2">
    <citation type="submission" date="2013-05" db="EMBL/GenBank/DDBJ databases">
        <title>The genome and transcriptome of Haemonchus contortus: a key model parasite for drug and vaccine discovery.</title>
        <authorList>
            <person name="Laing R."/>
            <person name="Kikuchi T."/>
            <person name="Martinelli A."/>
            <person name="Tsai I.J."/>
            <person name="Beech R.N."/>
            <person name="Redman E."/>
            <person name="Holroyd N."/>
            <person name="Bartley D.J."/>
            <person name="Beasley H."/>
            <person name="Britton C."/>
            <person name="Curran D."/>
            <person name="Devaney E."/>
            <person name="Gilabert A."/>
            <person name="Jackson F."/>
            <person name="Hunt M."/>
            <person name="Johnston S."/>
            <person name="Kryukov I."/>
            <person name="Li K."/>
            <person name="Morrison A.A."/>
            <person name="Reid A.J."/>
            <person name="Sargison N."/>
            <person name="Saunders G."/>
            <person name="Wasmuth J.D."/>
            <person name="Wolstenholme A."/>
            <person name="Berriman M."/>
            <person name="Gilleard J.S."/>
            <person name="Cotton J.A."/>
        </authorList>
    </citation>
    <scope>NUCLEOTIDE SEQUENCE [LARGE SCALE GENOMIC DNA]</scope>
    <source>
        <strain evidence="2">ISE/inbred ISE</strain>
    </source>
</reference>
<feature type="compositionally biased region" description="Polar residues" evidence="1">
    <location>
        <begin position="78"/>
        <end position="97"/>
    </location>
</feature>
<evidence type="ECO:0000256" key="1">
    <source>
        <dbReference type="SAM" id="MobiDB-lite"/>
    </source>
</evidence>
<dbReference type="AlphaFoldDB" id="W6NU05"/>
<sequence length="427" mass="46500">MVSPSPSRITRAMRRAGVTTPKEEKTLEVVQELPADDETDSRSAEFHDEPTLSEPSSKTSDIVEQTQSLSAGERSLDQSDNNVSKPETSIKNLTSPSKRCDILLENSPIEKSMVEEIAEGVKGATLALEPHKHHTTTAEESSSKECPISSQKELSAQDGTTEEHLESGTPPLVQKPAELDASVAKDVGEMSPRRTSGKGSAGDETRYQTESQPAQPTGSPVTGVSSTKLSPSVRSPGPASSQSLPEEAVTESLQEEGMPVIEESIATDATDVVAFPKGKTDDQQLQECKIKCDGKSKPERTTEEIPVEDTLVETQQRILSPKQVLNQEIECSANFPGEFVANAKETTKMVDTADCSSENLPTSDGTARETSEKASMHETSRKQVRNDEQRPATHAKRISKSCDINQKGEPYVELESFKKLFKRRFID</sequence>
<proteinExistence type="predicted"/>
<comment type="caution">
    <text evidence="2">The sequence shown here is derived from an EMBL/GenBank/DDBJ whole genome shotgun (WGS) entry which is preliminary data.</text>
</comment>
<reference evidence="2" key="1">
    <citation type="submission" date="2013-03" db="EMBL/GenBank/DDBJ databases">
        <authorList>
            <person name="Aslett M."/>
        </authorList>
    </citation>
    <scope>NUCLEOTIDE SEQUENCE [LARGE SCALE GENOMIC DNA]</scope>
    <source>
        <strain evidence="2">ISE/inbred ISE</strain>
    </source>
</reference>
<feature type="compositionally biased region" description="Polar residues" evidence="1">
    <location>
        <begin position="354"/>
        <end position="365"/>
    </location>
</feature>
<accession>W6NU05</accession>
<feature type="compositionally biased region" description="Polar residues" evidence="1">
    <location>
        <begin position="53"/>
        <end position="70"/>
    </location>
</feature>
<feature type="region of interest" description="Disordered" evidence="1">
    <location>
        <begin position="353"/>
        <end position="402"/>
    </location>
</feature>
<feature type="region of interest" description="Disordered" evidence="1">
    <location>
        <begin position="1"/>
        <end position="98"/>
    </location>
</feature>
<name>W6NU05_HAECO</name>
<feature type="region of interest" description="Disordered" evidence="1">
    <location>
        <begin position="126"/>
        <end position="262"/>
    </location>
</feature>
<organism evidence="2">
    <name type="scientific">Haemonchus contortus</name>
    <name type="common">Barber pole worm</name>
    <dbReference type="NCBI Taxonomy" id="6289"/>
    <lineage>
        <taxon>Eukaryota</taxon>
        <taxon>Metazoa</taxon>
        <taxon>Ecdysozoa</taxon>
        <taxon>Nematoda</taxon>
        <taxon>Chromadorea</taxon>
        <taxon>Rhabditida</taxon>
        <taxon>Rhabditina</taxon>
        <taxon>Rhabditomorpha</taxon>
        <taxon>Strongyloidea</taxon>
        <taxon>Trichostrongylidae</taxon>
        <taxon>Haemonchus</taxon>
    </lineage>
</organism>
<feature type="compositionally biased region" description="Polar residues" evidence="1">
    <location>
        <begin position="148"/>
        <end position="159"/>
    </location>
</feature>
<feature type="compositionally biased region" description="Polar residues" evidence="1">
    <location>
        <begin position="208"/>
        <end position="244"/>
    </location>
</feature>